<evidence type="ECO:0000313" key="3">
    <source>
        <dbReference type="Proteomes" id="UP000199623"/>
    </source>
</evidence>
<reference evidence="3" key="1">
    <citation type="submission" date="2016-10" db="EMBL/GenBank/DDBJ databases">
        <authorList>
            <person name="Varghese N."/>
            <person name="Submissions S."/>
        </authorList>
    </citation>
    <scope>NUCLEOTIDE SEQUENCE [LARGE SCALE GENOMIC DNA]</scope>
    <source>
        <strain evidence="3">CGMCC 4.3506</strain>
    </source>
</reference>
<keyword evidence="1" id="KW-0812">Transmembrane</keyword>
<dbReference type="RefSeq" id="WP_090049999.1">
    <property type="nucleotide sequence ID" value="NZ_FNCC01000006.1"/>
</dbReference>
<proteinExistence type="predicted"/>
<name>A0A1G7SM12_9PSEU</name>
<dbReference type="AlphaFoldDB" id="A0A1G7SM12"/>
<accession>A0A1G7SM12</accession>
<organism evidence="2 3">
    <name type="scientific">Lentzea fradiae</name>
    <dbReference type="NCBI Taxonomy" id="200378"/>
    <lineage>
        <taxon>Bacteria</taxon>
        <taxon>Bacillati</taxon>
        <taxon>Actinomycetota</taxon>
        <taxon>Actinomycetes</taxon>
        <taxon>Pseudonocardiales</taxon>
        <taxon>Pseudonocardiaceae</taxon>
        <taxon>Lentzea</taxon>
    </lineage>
</organism>
<feature type="transmembrane region" description="Helical" evidence="1">
    <location>
        <begin position="7"/>
        <end position="27"/>
    </location>
</feature>
<keyword evidence="3" id="KW-1185">Reference proteome</keyword>
<evidence type="ECO:0000256" key="1">
    <source>
        <dbReference type="SAM" id="Phobius"/>
    </source>
</evidence>
<sequence>MRSRVPVYFGSLLATIALINTPVPRVIVSAVLNPEAGDAVARSLASVTKDLVLVLLISIYFEWARTREHRDLLLDMNRKLDSIRHDTSSVTASATRRLVLESTSPEELVTTALERHVPGGGDKSSLASVVLSSRPAYHDVSVTIRAERIDGQTVHISSRYEMTMPRGPLLIAVTSSPTHTTALSDACPELFDASTLAGSTSFEKDAKEFGEKLECYVETGGGVTRPVAFRRVPAPAVRKYISPPVRLKNSDIVLFHADLSHEDTEFVRVRQHAHWSQDLEVPGAWWYADRPMFARTITFDMRELVRVCRKKVWIQVFIGSVDTLILDDNEGYLALRLDKWIVQGQGVIANW</sequence>
<keyword evidence="1" id="KW-1133">Transmembrane helix</keyword>
<keyword evidence="1" id="KW-0472">Membrane</keyword>
<protein>
    <submittedName>
        <fullName evidence="2">Uncharacterized protein</fullName>
    </submittedName>
</protein>
<feature type="transmembrane region" description="Helical" evidence="1">
    <location>
        <begin position="39"/>
        <end position="61"/>
    </location>
</feature>
<dbReference type="Proteomes" id="UP000199623">
    <property type="component" value="Unassembled WGS sequence"/>
</dbReference>
<dbReference type="OrthoDB" id="3664351at2"/>
<gene>
    <name evidence="2" type="ORF">SAMN05216553_106334</name>
</gene>
<dbReference type="EMBL" id="FNCC01000006">
    <property type="protein sequence ID" value="SDG23952.1"/>
    <property type="molecule type" value="Genomic_DNA"/>
</dbReference>
<evidence type="ECO:0000313" key="2">
    <source>
        <dbReference type="EMBL" id="SDG23952.1"/>
    </source>
</evidence>